<sequence length="70" mass="7827">MDEHHATFEDIKTALTSSPILGYPVYDGKAQFVNQTDASTTAIGVILYQENRNDQWVITYNSCILTDAET</sequence>
<accession>A0A915JCN2</accession>
<protein>
    <submittedName>
        <fullName evidence="3">Reverse transcriptase/retrotransposon-derived protein RNase H-like domain-containing protein</fullName>
    </submittedName>
</protein>
<keyword evidence="2" id="KW-1185">Reference proteome</keyword>
<feature type="domain" description="Reverse transcriptase/retrotransposon-derived protein RNase H-like" evidence="1">
    <location>
        <begin position="2"/>
        <end position="69"/>
    </location>
</feature>
<dbReference type="SUPFAM" id="SSF56672">
    <property type="entry name" value="DNA/RNA polymerases"/>
    <property type="match status" value="1"/>
</dbReference>
<dbReference type="Pfam" id="PF17919">
    <property type="entry name" value="RT_RNaseH_2"/>
    <property type="match status" value="1"/>
</dbReference>
<reference evidence="3" key="1">
    <citation type="submission" date="2022-11" db="UniProtKB">
        <authorList>
            <consortium name="WormBaseParasite"/>
        </authorList>
    </citation>
    <scope>IDENTIFICATION</scope>
</reference>
<dbReference type="WBParaSite" id="nRc.2.0.1.t23555-RA">
    <property type="protein sequence ID" value="nRc.2.0.1.t23555-RA"/>
    <property type="gene ID" value="nRc.2.0.1.g23555"/>
</dbReference>
<name>A0A915JCN2_ROMCU</name>
<evidence type="ECO:0000313" key="2">
    <source>
        <dbReference type="Proteomes" id="UP000887565"/>
    </source>
</evidence>
<evidence type="ECO:0000313" key="3">
    <source>
        <dbReference type="WBParaSite" id="nRc.2.0.1.t23555-RA"/>
    </source>
</evidence>
<dbReference type="AlphaFoldDB" id="A0A915JCN2"/>
<evidence type="ECO:0000259" key="1">
    <source>
        <dbReference type="Pfam" id="PF17919"/>
    </source>
</evidence>
<organism evidence="2 3">
    <name type="scientific">Romanomermis culicivorax</name>
    <name type="common">Nematode worm</name>
    <dbReference type="NCBI Taxonomy" id="13658"/>
    <lineage>
        <taxon>Eukaryota</taxon>
        <taxon>Metazoa</taxon>
        <taxon>Ecdysozoa</taxon>
        <taxon>Nematoda</taxon>
        <taxon>Enoplea</taxon>
        <taxon>Dorylaimia</taxon>
        <taxon>Mermithida</taxon>
        <taxon>Mermithoidea</taxon>
        <taxon>Mermithidae</taxon>
        <taxon>Romanomermis</taxon>
    </lineage>
</organism>
<dbReference type="InterPro" id="IPR043502">
    <property type="entry name" value="DNA/RNA_pol_sf"/>
</dbReference>
<proteinExistence type="predicted"/>
<dbReference type="InterPro" id="IPR041577">
    <property type="entry name" value="RT_RNaseH_2"/>
</dbReference>
<dbReference type="Proteomes" id="UP000887565">
    <property type="component" value="Unplaced"/>
</dbReference>